<evidence type="ECO:0000313" key="3">
    <source>
        <dbReference type="Proteomes" id="UP001221142"/>
    </source>
</evidence>
<evidence type="ECO:0000313" key="2">
    <source>
        <dbReference type="EMBL" id="KAJ7651407.1"/>
    </source>
</evidence>
<keyword evidence="3" id="KW-1185">Reference proteome</keyword>
<comment type="caution">
    <text evidence="2">The sequence shown here is derived from an EMBL/GenBank/DDBJ whole genome shotgun (WGS) entry which is preliminary data.</text>
</comment>
<feature type="compositionally biased region" description="Polar residues" evidence="1">
    <location>
        <begin position="36"/>
        <end position="63"/>
    </location>
</feature>
<feature type="compositionally biased region" description="Low complexity" evidence="1">
    <location>
        <begin position="80"/>
        <end position="89"/>
    </location>
</feature>
<evidence type="ECO:0000256" key="1">
    <source>
        <dbReference type="SAM" id="MobiDB-lite"/>
    </source>
</evidence>
<reference evidence="2" key="1">
    <citation type="submission" date="2023-03" db="EMBL/GenBank/DDBJ databases">
        <title>Massive genome expansion in bonnet fungi (Mycena s.s.) driven by repeated elements and novel gene families across ecological guilds.</title>
        <authorList>
            <consortium name="Lawrence Berkeley National Laboratory"/>
            <person name="Harder C.B."/>
            <person name="Miyauchi S."/>
            <person name="Viragh M."/>
            <person name="Kuo A."/>
            <person name="Thoen E."/>
            <person name="Andreopoulos B."/>
            <person name="Lu D."/>
            <person name="Skrede I."/>
            <person name="Drula E."/>
            <person name="Henrissat B."/>
            <person name="Morin E."/>
            <person name="Kohler A."/>
            <person name="Barry K."/>
            <person name="LaButti K."/>
            <person name="Morin E."/>
            <person name="Salamov A."/>
            <person name="Lipzen A."/>
            <person name="Mereny Z."/>
            <person name="Hegedus B."/>
            <person name="Baldrian P."/>
            <person name="Stursova M."/>
            <person name="Weitz H."/>
            <person name="Taylor A."/>
            <person name="Grigoriev I.V."/>
            <person name="Nagy L.G."/>
            <person name="Martin F."/>
            <person name="Kauserud H."/>
        </authorList>
    </citation>
    <scope>NUCLEOTIDE SEQUENCE</scope>
    <source>
        <strain evidence="2">9284</strain>
    </source>
</reference>
<sequence length="237" mass="26038">MSFVRTPNLAGRRRIRPGPRPPNTRSTTAPAAMTHAQPQPAQQSSLGKDSVDTPSGVASSRPETSPLRPALKRRATTDGSTSSTSSSSTFLPVDSVLGFDFPTLTPTSHHDKVGDLKIIQFQYPSMELPNSVDKLLQALRLAKPQRPRRVTRVFRIVEPRGEAEEVEVVSLTVESASTATDSVSGFDDEEEPAEVEVELFRRLRFAIPATEVDGEQEQEQLGEEQEEAQSEAHWMCS</sequence>
<feature type="region of interest" description="Disordered" evidence="1">
    <location>
        <begin position="211"/>
        <end position="237"/>
    </location>
</feature>
<accession>A0AAD7CLA6</accession>
<dbReference type="Proteomes" id="UP001221142">
    <property type="component" value="Unassembled WGS sequence"/>
</dbReference>
<proteinExistence type="predicted"/>
<feature type="non-terminal residue" evidence="2">
    <location>
        <position position="237"/>
    </location>
</feature>
<dbReference type="AlphaFoldDB" id="A0AAD7CLA6"/>
<gene>
    <name evidence="2" type="ORF">FB45DRAFT_890452</name>
</gene>
<name>A0AAD7CLA6_9AGAR</name>
<organism evidence="2 3">
    <name type="scientific">Roridomyces roridus</name>
    <dbReference type="NCBI Taxonomy" id="1738132"/>
    <lineage>
        <taxon>Eukaryota</taxon>
        <taxon>Fungi</taxon>
        <taxon>Dikarya</taxon>
        <taxon>Basidiomycota</taxon>
        <taxon>Agaricomycotina</taxon>
        <taxon>Agaricomycetes</taxon>
        <taxon>Agaricomycetidae</taxon>
        <taxon>Agaricales</taxon>
        <taxon>Marasmiineae</taxon>
        <taxon>Mycenaceae</taxon>
        <taxon>Roridomyces</taxon>
    </lineage>
</organism>
<feature type="compositionally biased region" description="Acidic residues" evidence="1">
    <location>
        <begin position="212"/>
        <end position="229"/>
    </location>
</feature>
<feature type="region of interest" description="Disordered" evidence="1">
    <location>
        <begin position="1"/>
        <end position="89"/>
    </location>
</feature>
<protein>
    <submittedName>
        <fullName evidence="2">Uncharacterized protein</fullName>
    </submittedName>
</protein>
<dbReference type="EMBL" id="JARKIF010000001">
    <property type="protein sequence ID" value="KAJ7651407.1"/>
    <property type="molecule type" value="Genomic_DNA"/>
</dbReference>